<comment type="caution">
    <text evidence="1">The sequence shown here is derived from an EMBL/GenBank/DDBJ whole genome shotgun (WGS) entry which is preliminary data.</text>
</comment>
<evidence type="ECO:0000313" key="1">
    <source>
        <dbReference type="EMBL" id="KAG2399314.1"/>
    </source>
</evidence>
<gene>
    <name evidence="1" type="ORF">HKW66_Vig0082040</name>
</gene>
<dbReference type="PANTHER" id="PTHR39104">
    <property type="entry name" value="AMINO ACID-LIGASE"/>
    <property type="match status" value="1"/>
</dbReference>
<protein>
    <submittedName>
        <fullName evidence="1">Uncharacterized protein</fullName>
    </submittedName>
</protein>
<accession>A0A8T0KI29</accession>
<dbReference type="AlphaFoldDB" id="A0A8T0KI29"/>
<sequence length="246" mass="27575">MSGTGKNPREITIKLLCPSLSKMTQVVWEDQRMDLGSISRAFGLDPSTLRLNGHFISRGVDLIASSLTWNSLLSFFSSKDLPTGRDQCDALLVTGKLCKVGLKPKYGCDDQEDMTLYFQNGIGKMMESKNALNIKGIQLEAIYLIKNKKLKESSPGEILKGQSCKRKELLEDVNLFKKLKIDEDKSGKFSIHYMALLLIMGNIGDKIDDHSGSIARNQFTCSYASKNLKRIREDEAIVAANYKRIR</sequence>
<reference evidence="1 2" key="1">
    <citation type="submission" date="2020-05" db="EMBL/GenBank/DDBJ databases">
        <title>Vigna angularis (adzuki bean) Var. LongXiaoDou No. 4 denovo assembly.</title>
        <authorList>
            <person name="Xiang H."/>
        </authorList>
    </citation>
    <scope>NUCLEOTIDE SEQUENCE [LARGE SCALE GENOMIC DNA]</scope>
    <source>
        <tissue evidence="1">Leaf</tissue>
    </source>
</reference>
<name>A0A8T0KI29_PHAAN</name>
<proteinExistence type="predicted"/>
<dbReference type="Proteomes" id="UP000743370">
    <property type="component" value="Unassembled WGS sequence"/>
</dbReference>
<dbReference type="PANTHER" id="PTHR39104:SF1">
    <property type="entry name" value="AMINO ACID-LIGASE"/>
    <property type="match status" value="1"/>
</dbReference>
<organism evidence="1 2">
    <name type="scientific">Phaseolus angularis</name>
    <name type="common">Azuki bean</name>
    <name type="synonym">Vigna angularis</name>
    <dbReference type="NCBI Taxonomy" id="3914"/>
    <lineage>
        <taxon>Eukaryota</taxon>
        <taxon>Viridiplantae</taxon>
        <taxon>Streptophyta</taxon>
        <taxon>Embryophyta</taxon>
        <taxon>Tracheophyta</taxon>
        <taxon>Spermatophyta</taxon>
        <taxon>Magnoliopsida</taxon>
        <taxon>eudicotyledons</taxon>
        <taxon>Gunneridae</taxon>
        <taxon>Pentapetalae</taxon>
        <taxon>rosids</taxon>
        <taxon>fabids</taxon>
        <taxon>Fabales</taxon>
        <taxon>Fabaceae</taxon>
        <taxon>Papilionoideae</taxon>
        <taxon>50 kb inversion clade</taxon>
        <taxon>NPAAA clade</taxon>
        <taxon>indigoferoid/millettioid clade</taxon>
        <taxon>Phaseoleae</taxon>
        <taxon>Vigna</taxon>
    </lineage>
</organism>
<dbReference type="EMBL" id="JABFOF010000004">
    <property type="protein sequence ID" value="KAG2399314.1"/>
    <property type="molecule type" value="Genomic_DNA"/>
</dbReference>
<evidence type="ECO:0000313" key="2">
    <source>
        <dbReference type="Proteomes" id="UP000743370"/>
    </source>
</evidence>